<dbReference type="PROSITE" id="PS51257">
    <property type="entry name" value="PROKAR_LIPOPROTEIN"/>
    <property type="match status" value="1"/>
</dbReference>
<evidence type="ECO:0000256" key="1">
    <source>
        <dbReference type="SAM" id="SignalP"/>
    </source>
</evidence>
<dbReference type="EMBL" id="JBHSPH010000010">
    <property type="protein sequence ID" value="MFC5864773.1"/>
    <property type="molecule type" value="Genomic_DNA"/>
</dbReference>
<evidence type="ECO:0000313" key="3">
    <source>
        <dbReference type="Proteomes" id="UP001596091"/>
    </source>
</evidence>
<feature type="chain" id="PRO_5046281396" description="Lipoprotein" evidence="1">
    <location>
        <begin position="19"/>
        <end position="152"/>
    </location>
</feature>
<protein>
    <recommendedName>
        <fullName evidence="4">Lipoprotein</fullName>
    </recommendedName>
</protein>
<keyword evidence="1" id="KW-0732">Signal</keyword>
<organism evidence="2 3">
    <name type="scientific">Acidicapsa dinghuensis</name>
    <dbReference type="NCBI Taxonomy" id="2218256"/>
    <lineage>
        <taxon>Bacteria</taxon>
        <taxon>Pseudomonadati</taxon>
        <taxon>Acidobacteriota</taxon>
        <taxon>Terriglobia</taxon>
        <taxon>Terriglobales</taxon>
        <taxon>Acidobacteriaceae</taxon>
        <taxon>Acidicapsa</taxon>
    </lineage>
</organism>
<proteinExistence type="predicted"/>
<dbReference type="RefSeq" id="WP_263332573.1">
    <property type="nucleotide sequence ID" value="NZ_JAGSYH010000001.1"/>
</dbReference>
<accession>A0ABW1EMZ0</accession>
<evidence type="ECO:0000313" key="2">
    <source>
        <dbReference type="EMBL" id="MFC5864773.1"/>
    </source>
</evidence>
<dbReference type="Proteomes" id="UP001596091">
    <property type="component" value="Unassembled WGS sequence"/>
</dbReference>
<comment type="caution">
    <text evidence="2">The sequence shown here is derived from an EMBL/GenBank/DDBJ whole genome shotgun (WGS) entry which is preliminary data.</text>
</comment>
<sequence>MKFKSCRKLAASMLPLLAILCGCRGHGRQDTVLSTASNLSQTWRATVILRGYFVDGKLDKSPATFVLLDKDSGKPNYENGQDFLDSQTVIKASDCGPLAVQWIDDSTLKVICNRCGLALSAVGQHPSLMGAVRVQYDGFPAVSSWEGGSSSN</sequence>
<evidence type="ECO:0008006" key="4">
    <source>
        <dbReference type="Google" id="ProtNLM"/>
    </source>
</evidence>
<feature type="signal peptide" evidence="1">
    <location>
        <begin position="1"/>
        <end position="18"/>
    </location>
</feature>
<gene>
    <name evidence="2" type="ORF">ACFPT7_20865</name>
</gene>
<reference evidence="3" key="1">
    <citation type="journal article" date="2019" name="Int. J. Syst. Evol. Microbiol.">
        <title>The Global Catalogue of Microorganisms (GCM) 10K type strain sequencing project: providing services to taxonomists for standard genome sequencing and annotation.</title>
        <authorList>
            <consortium name="The Broad Institute Genomics Platform"/>
            <consortium name="The Broad Institute Genome Sequencing Center for Infectious Disease"/>
            <person name="Wu L."/>
            <person name="Ma J."/>
        </authorList>
    </citation>
    <scope>NUCLEOTIDE SEQUENCE [LARGE SCALE GENOMIC DNA]</scope>
    <source>
        <strain evidence="3">JCM 4087</strain>
    </source>
</reference>
<name>A0ABW1EMZ0_9BACT</name>
<keyword evidence="3" id="KW-1185">Reference proteome</keyword>